<protein>
    <submittedName>
        <fullName evidence="2">Uncharacterized protein</fullName>
    </submittedName>
</protein>
<organism evidence="2 3">
    <name type="scientific">Stylosanthes scabra</name>
    <dbReference type="NCBI Taxonomy" id="79078"/>
    <lineage>
        <taxon>Eukaryota</taxon>
        <taxon>Viridiplantae</taxon>
        <taxon>Streptophyta</taxon>
        <taxon>Embryophyta</taxon>
        <taxon>Tracheophyta</taxon>
        <taxon>Spermatophyta</taxon>
        <taxon>Magnoliopsida</taxon>
        <taxon>eudicotyledons</taxon>
        <taxon>Gunneridae</taxon>
        <taxon>Pentapetalae</taxon>
        <taxon>rosids</taxon>
        <taxon>fabids</taxon>
        <taxon>Fabales</taxon>
        <taxon>Fabaceae</taxon>
        <taxon>Papilionoideae</taxon>
        <taxon>50 kb inversion clade</taxon>
        <taxon>dalbergioids sensu lato</taxon>
        <taxon>Dalbergieae</taxon>
        <taxon>Pterocarpus clade</taxon>
        <taxon>Stylosanthes</taxon>
    </lineage>
</organism>
<keyword evidence="3" id="KW-1185">Reference proteome</keyword>
<evidence type="ECO:0000313" key="2">
    <source>
        <dbReference type="EMBL" id="MED6130781.1"/>
    </source>
</evidence>
<feature type="region of interest" description="Disordered" evidence="1">
    <location>
        <begin position="92"/>
        <end position="115"/>
    </location>
</feature>
<reference evidence="2 3" key="1">
    <citation type="journal article" date="2023" name="Plants (Basel)">
        <title>Bridging the Gap: Combining Genomics and Transcriptomics Approaches to Understand Stylosanthes scabra, an Orphan Legume from the Brazilian Caatinga.</title>
        <authorList>
            <person name="Ferreira-Neto J.R.C."/>
            <person name="da Silva M.D."/>
            <person name="Binneck E."/>
            <person name="de Melo N.F."/>
            <person name="da Silva R.H."/>
            <person name="de Melo A.L.T.M."/>
            <person name="Pandolfi V."/>
            <person name="Bustamante F.O."/>
            <person name="Brasileiro-Vidal A.C."/>
            <person name="Benko-Iseppon A.M."/>
        </authorList>
    </citation>
    <scope>NUCLEOTIDE SEQUENCE [LARGE SCALE GENOMIC DNA]</scope>
    <source>
        <tissue evidence="2">Leaves</tissue>
    </source>
</reference>
<comment type="caution">
    <text evidence="2">The sequence shown here is derived from an EMBL/GenBank/DDBJ whole genome shotgun (WGS) entry which is preliminary data.</text>
</comment>
<dbReference type="Proteomes" id="UP001341840">
    <property type="component" value="Unassembled WGS sequence"/>
</dbReference>
<sequence>MAEADDGVRDMRRRNISLVGWEWSLCHHRVALATHHTTFTDTLLPCVASSSSYSSSSSSSSSLSSSFTIIDTVVIFVTPSLSPSLVLRRGETKLEEREDVAGSPVEQGEATTALH</sequence>
<accession>A0ABU6S2Z9</accession>
<name>A0ABU6S2Z9_9FABA</name>
<gene>
    <name evidence="2" type="ORF">PIB30_003802</name>
</gene>
<evidence type="ECO:0000256" key="1">
    <source>
        <dbReference type="SAM" id="MobiDB-lite"/>
    </source>
</evidence>
<proteinExistence type="predicted"/>
<dbReference type="EMBL" id="JASCZI010060422">
    <property type="protein sequence ID" value="MED6130781.1"/>
    <property type="molecule type" value="Genomic_DNA"/>
</dbReference>
<evidence type="ECO:0000313" key="3">
    <source>
        <dbReference type="Proteomes" id="UP001341840"/>
    </source>
</evidence>